<proteinExistence type="predicted"/>
<feature type="compositionally biased region" description="Basic and acidic residues" evidence="1">
    <location>
        <begin position="63"/>
        <end position="85"/>
    </location>
</feature>
<organism evidence="2 3">
    <name type="scientific">Rhododendron griersonianum</name>
    <dbReference type="NCBI Taxonomy" id="479676"/>
    <lineage>
        <taxon>Eukaryota</taxon>
        <taxon>Viridiplantae</taxon>
        <taxon>Streptophyta</taxon>
        <taxon>Embryophyta</taxon>
        <taxon>Tracheophyta</taxon>
        <taxon>Spermatophyta</taxon>
        <taxon>Magnoliopsida</taxon>
        <taxon>eudicotyledons</taxon>
        <taxon>Gunneridae</taxon>
        <taxon>Pentapetalae</taxon>
        <taxon>asterids</taxon>
        <taxon>Ericales</taxon>
        <taxon>Ericaceae</taxon>
        <taxon>Ericoideae</taxon>
        <taxon>Rhodoreae</taxon>
        <taxon>Rhododendron</taxon>
    </lineage>
</organism>
<dbReference type="EMBL" id="JACTNZ010000004">
    <property type="protein sequence ID" value="KAG5551808.1"/>
    <property type="molecule type" value="Genomic_DNA"/>
</dbReference>
<feature type="compositionally biased region" description="Polar residues" evidence="1">
    <location>
        <begin position="51"/>
        <end position="61"/>
    </location>
</feature>
<sequence length="92" mass="10933">MLANKKPQTSYAQLPQETKDKRNHRRRELDGNLTEVSRAERNKRRRLSYANRPNTYANLPQSIKDKNSERRRQLRLAKEKNHEESTESVCTP</sequence>
<gene>
    <name evidence="2" type="ORF">RHGRI_010037</name>
</gene>
<reference evidence="2" key="1">
    <citation type="submission" date="2020-08" db="EMBL/GenBank/DDBJ databases">
        <title>Plant Genome Project.</title>
        <authorList>
            <person name="Zhang R.-G."/>
        </authorList>
    </citation>
    <scope>NUCLEOTIDE SEQUENCE</scope>
    <source>
        <strain evidence="2">WSP0</strain>
        <tissue evidence="2">Leaf</tissue>
    </source>
</reference>
<dbReference type="Proteomes" id="UP000823749">
    <property type="component" value="Chromosome 4"/>
</dbReference>
<evidence type="ECO:0000256" key="1">
    <source>
        <dbReference type="SAM" id="MobiDB-lite"/>
    </source>
</evidence>
<protein>
    <submittedName>
        <fullName evidence="2">Uncharacterized protein</fullName>
    </submittedName>
</protein>
<dbReference type="AlphaFoldDB" id="A0AAV6KHS7"/>
<keyword evidence="3" id="KW-1185">Reference proteome</keyword>
<comment type="caution">
    <text evidence="2">The sequence shown here is derived from an EMBL/GenBank/DDBJ whole genome shotgun (WGS) entry which is preliminary data.</text>
</comment>
<evidence type="ECO:0000313" key="2">
    <source>
        <dbReference type="EMBL" id="KAG5551808.1"/>
    </source>
</evidence>
<feature type="compositionally biased region" description="Polar residues" evidence="1">
    <location>
        <begin position="1"/>
        <end position="16"/>
    </location>
</feature>
<accession>A0AAV6KHS7</accession>
<feature type="region of interest" description="Disordered" evidence="1">
    <location>
        <begin position="1"/>
        <end position="92"/>
    </location>
</feature>
<evidence type="ECO:0000313" key="3">
    <source>
        <dbReference type="Proteomes" id="UP000823749"/>
    </source>
</evidence>
<name>A0AAV6KHS7_9ERIC</name>